<reference evidence="7 8" key="1">
    <citation type="journal article" date="2022" name="Res Sq">
        <title>Evolution of multicellular longitudinally dividing oral cavity symbionts (Neisseriaceae).</title>
        <authorList>
            <person name="Nyongesa S."/>
            <person name="Weber P."/>
            <person name="Bernet E."/>
            <person name="Pullido F."/>
            <person name="Nieckarz M."/>
            <person name="Delaby M."/>
            <person name="Nieves C."/>
            <person name="Viehboeck T."/>
            <person name="Krause N."/>
            <person name="Rivera-Millot A."/>
            <person name="Nakamura A."/>
            <person name="Vischer N."/>
            <person name="VanNieuwenhze M."/>
            <person name="Brun Y."/>
            <person name="Cava F."/>
            <person name="Bulgheresi S."/>
            <person name="Veyrier F."/>
        </authorList>
    </citation>
    <scope>NUCLEOTIDE SEQUENCE [LARGE SCALE GENOMIC DNA]</scope>
    <source>
        <strain evidence="7 8">SN4</strain>
    </source>
</reference>
<dbReference type="SUPFAM" id="SSF52283">
    <property type="entry name" value="Formate/glycerate dehydrogenase catalytic domain-like"/>
    <property type="match status" value="1"/>
</dbReference>
<keyword evidence="8" id="KW-1185">Reference proteome</keyword>
<feature type="domain" description="D-isomer specific 2-hydroxyacid dehydrogenase catalytic" evidence="5">
    <location>
        <begin position="26"/>
        <end position="316"/>
    </location>
</feature>
<keyword evidence="2 4" id="KW-0560">Oxidoreductase</keyword>
<name>A0ABY4E5Q9_9NEIS</name>
<gene>
    <name evidence="7" type="ORF">LVJ82_09175</name>
</gene>
<keyword evidence="3" id="KW-0520">NAD</keyword>
<dbReference type="CDD" id="cd12162">
    <property type="entry name" value="2-Hacid_dh_4"/>
    <property type="match status" value="1"/>
</dbReference>
<dbReference type="InterPro" id="IPR050418">
    <property type="entry name" value="D-iso_2-hydroxyacid_DH_PdxB"/>
</dbReference>
<evidence type="ECO:0000259" key="5">
    <source>
        <dbReference type="Pfam" id="PF00389"/>
    </source>
</evidence>
<dbReference type="Gene3D" id="3.40.50.720">
    <property type="entry name" value="NAD(P)-binding Rossmann-like Domain"/>
    <property type="match status" value="2"/>
</dbReference>
<accession>A0ABY4E5Q9</accession>
<dbReference type="InterPro" id="IPR006139">
    <property type="entry name" value="D-isomer_2_OHA_DH_cat_dom"/>
</dbReference>
<protein>
    <submittedName>
        <fullName evidence="7">D-2-hydroxyacid dehydrogenase</fullName>
    </submittedName>
</protein>
<evidence type="ECO:0000259" key="6">
    <source>
        <dbReference type="Pfam" id="PF02826"/>
    </source>
</evidence>
<dbReference type="InterPro" id="IPR036291">
    <property type="entry name" value="NAD(P)-bd_dom_sf"/>
</dbReference>
<dbReference type="InterPro" id="IPR029753">
    <property type="entry name" value="D-isomer_DH_CS"/>
</dbReference>
<dbReference type="Proteomes" id="UP000832011">
    <property type="component" value="Chromosome"/>
</dbReference>
<evidence type="ECO:0000256" key="4">
    <source>
        <dbReference type="RuleBase" id="RU003719"/>
    </source>
</evidence>
<dbReference type="PROSITE" id="PS00671">
    <property type="entry name" value="D_2_HYDROXYACID_DH_3"/>
    <property type="match status" value="1"/>
</dbReference>
<dbReference type="Pfam" id="PF02826">
    <property type="entry name" value="2-Hacid_dh_C"/>
    <property type="match status" value="1"/>
</dbReference>
<dbReference type="PANTHER" id="PTHR43761:SF1">
    <property type="entry name" value="D-ISOMER SPECIFIC 2-HYDROXYACID DEHYDROGENASE CATALYTIC DOMAIN-CONTAINING PROTEIN-RELATED"/>
    <property type="match status" value="1"/>
</dbReference>
<evidence type="ECO:0000313" key="8">
    <source>
        <dbReference type="Proteomes" id="UP000832011"/>
    </source>
</evidence>
<evidence type="ECO:0000256" key="3">
    <source>
        <dbReference type="ARBA" id="ARBA00023027"/>
    </source>
</evidence>
<feature type="domain" description="D-isomer specific 2-hydroxyacid dehydrogenase NAD-binding" evidence="6">
    <location>
        <begin position="107"/>
        <end position="286"/>
    </location>
</feature>
<sequence length="319" mass="34606">MSSCHIVVLDRGTLMPLPWTFDFEHHLTEYDGTPDEEAINRCRDAEIIITNKVKVDRATIEASPNLKMIAIAATGFEHVDLQAAAERGIIVSNIKAYGNDTVAEHAFMLMMALMRQLPAYQRDVAAGLWQNSPYFCHFGAPIHDINGKTLLIFGKGGIGSALAQRAEAFGMKVIYGEHKGAAVCREGYVPFAEALQQADVISLHCPLNAQTRNMLGEEELKTLKPGCVIINVGRGGLVDETALIAALKYGGLGGAGFDVITNEPPTEGNPLVNTHLPHLIVTPHMAWGSQEAMTRLFHMLIDNINQGMAGTPQSVVLPK</sequence>
<organism evidence="7 8">
    <name type="scientific">Vitreoscilla massiliensis</name>
    <dbReference type="NCBI Taxonomy" id="1689272"/>
    <lineage>
        <taxon>Bacteria</taxon>
        <taxon>Pseudomonadati</taxon>
        <taxon>Pseudomonadota</taxon>
        <taxon>Betaproteobacteria</taxon>
        <taxon>Neisseriales</taxon>
        <taxon>Neisseriaceae</taxon>
        <taxon>Vitreoscilla</taxon>
    </lineage>
</organism>
<evidence type="ECO:0000256" key="1">
    <source>
        <dbReference type="ARBA" id="ARBA00005854"/>
    </source>
</evidence>
<dbReference type="PANTHER" id="PTHR43761">
    <property type="entry name" value="D-ISOMER SPECIFIC 2-HYDROXYACID DEHYDROGENASE FAMILY PROTEIN (AFU_ORTHOLOGUE AFUA_1G13630)"/>
    <property type="match status" value="1"/>
</dbReference>
<evidence type="ECO:0000313" key="7">
    <source>
        <dbReference type="EMBL" id="UOO91119.1"/>
    </source>
</evidence>
<comment type="similarity">
    <text evidence="1 4">Belongs to the D-isomer specific 2-hydroxyacid dehydrogenase family.</text>
</comment>
<dbReference type="SUPFAM" id="SSF51735">
    <property type="entry name" value="NAD(P)-binding Rossmann-fold domains"/>
    <property type="match status" value="1"/>
</dbReference>
<dbReference type="PROSITE" id="PS00670">
    <property type="entry name" value="D_2_HYDROXYACID_DH_2"/>
    <property type="match status" value="1"/>
</dbReference>
<dbReference type="RefSeq" id="WP_058305116.1">
    <property type="nucleotide sequence ID" value="NZ_CABKVG010000006.1"/>
</dbReference>
<evidence type="ECO:0000256" key="2">
    <source>
        <dbReference type="ARBA" id="ARBA00023002"/>
    </source>
</evidence>
<dbReference type="InterPro" id="IPR006140">
    <property type="entry name" value="D-isomer_DH_NAD-bd"/>
</dbReference>
<dbReference type="EMBL" id="CP091511">
    <property type="protein sequence ID" value="UOO91119.1"/>
    <property type="molecule type" value="Genomic_DNA"/>
</dbReference>
<proteinExistence type="inferred from homology"/>
<dbReference type="Pfam" id="PF00389">
    <property type="entry name" value="2-Hacid_dh"/>
    <property type="match status" value="1"/>
</dbReference>